<feature type="region of interest" description="Disordered" evidence="1">
    <location>
        <begin position="344"/>
        <end position="372"/>
    </location>
</feature>
<feature type="compositionally biased region" description="Basic residues" evidence="1">
    <location>
        <begin position="220"/>
        <end position="232"/>
    </location>
</feature>
<accession>A0A0G4IBB6</accession>
<feature type="compositionally biased region" description="Basic and acidic residues" evidence="1">
    <location>
        <begin position="638"/>
        <end position="649"/>
    </location>
</feature>
<gene>
    <name evidence="3" type="ORF">Cvel_12793</name>
</gene>
<feature type="chain" id="PRO_5005192379" description="Oocyst wall protein" evidence="2">
    <location>
        <begin position="19"/>
        <end position="909"/>
    </location>
</feature>
<dbReference type="EMBL" id="CDMZ01005789">
    <property type="protein sequence ID" value="CEM54467.1"/>
    <property type="molecule type" value="Genomic_DNA"/>
</dbReference>
<reference evidence="3" key="1">
    <citation type="submission" date="2014-11" db="EMBL/GenBank/DDBJ databases">
        <authorList>
            <person name="Otto D Thomas"/>
            <person name="Naeem Raeece"/>
        </authorList>
    </citation>
    <scope>NUCLEOTIDE SEQUENCE</scope>
</reference>
<evidence type="ECO:0000256" key="2">
    <source>
        <dbReference type="SAM" id="SignalP"/>
    </source>
</evidence>
<evidence type="ECO:0000256" key="1">
    <source>
        <dbReference type="SAM" id="MobiDB-lite"/>
    </source>
</evidence>
<evidence type="ECO:0000313" key="3">
    <source>
        <dbReference type="EMBL" id="CEM54467.1"/>
    </source>
</evidence>
<evidence type="ECO:0008006" key="4">
    <source>
        <dbReference type="Google" id="ProtNLM"/>
    </source>
</evidence>
<feature type="region of interest" description="Disordered" evidence="1">
    <location>
        <begin position="204"/>
        <end position="234"/>
    </location>
</feature>
<feature type="region of interest" description="Disordered" evidence="1">
    <location>
        <begin position="626"/>
        <end position="657"/>
    </location>
</feature>
<keyword evidence="2" id="KW-0732">Signal</keyword>
<protein>
    <recommendedName>
        <fullName evidence="4">Oocyst wall protein</fullName>
    </recommendedName>
</protein>
<feature type="compositionally biased region" description="Basic residues" evidence="1">
    <location>
        <begin position="357"/>
        <end position="367"/>
    </location>
</feature>
<dbReference type="VEuPathDB" id="CryptoDB:Cvel_12793"/>
<sequence>MKFLLIPAAFALAAANKAAPTYQKGAPTYTCPKGYELAGTDCVKTVTAPYEQNTVPHTTSVAPEVYCPKGSTLSGADCVSTVSVKKVPKVIHTKTPVSVCPKGSEGPGKDGLCTIQKTAQQAVVVENKVADQSTQVARSPYEVPVEKPVSVPGAPVCPKGTQDDKKGNCIVTGSTEDYFLTDVTSSVSVPKNIASSYQVCPDVDTGLGHGKHDDDDDSHRHSRRSRRDRHAKKAEECYATTSFQEVQESTVMKTVRTPVLASKDASFTLPSTVMKQSSTCPEGTVANKDGTCTISLQESHLESYTVPVDSESPVLQDYPQTLTLTNTRLVPEYCCPPGSSAEGGSMKGGYAEESKHGHGHGHGHKSGKTGCVGPTASSPDELVCTVVLPFGAPVVTSTPKTISVARFEKKPKTVSVNRVESVPVEYCPKGTTEDANGNCVVTVTVQSPVPITETHTECPPGSEFTTGGSKAPKCKKPTIVSVPATQLPGDMKSKVPKYACPEGTTPIGEGPSTTCATQTWEEAPPETFTTTRITYEPSTITETVPKLYRYETRNVVDTFTTEEVVTVYDEVVVEETTASVDTVSTSNVETVPAIAQYSVITDSETVTVAGSRVAYAPCIRPDGSVASSYSGHGHGHGHKDDDKHGHGDKYSPAPITKDGGQQCLVETKYRVVTTPRIETVPMVPTYYTESIAEVRTVSETYQTYQTSEMAERSYSVGTQYSTETLPYNTIVSYHTTYESVPVTTQQISSKPAPMSETVTAIPTYTTITETEISTSEKVEAVPTCPKGSTPDKKGGCYLTTTSLSHQPTMITEAVPAERTYVEESSTIFECPPGTVDNGKSCDSTSVVPASSACPEGSTADKKGGCTTVTYTTTKVCPKGFTDNGKQCISSETVPATANYPMPAPTKKGY</sequence>
<feature type="compositionally biased region" description="Basic and acidic residues" evidence="1">
    <location>
        <begin position="210"/>
        <end position="219"/>
    </location>
</feature>
<feature type="signal peptide" evidence="2">
    <location>
        <begin position="1"/>
        <end position="18"/>
    </location>
</feature>
<organism evidence="3">
    <name type="scientific">Chromera velia CCMP2878</name>
    <dbReference type="NCBI Taxonomy" id="1169474"/>
    <lineage>
        <taxon>Eukaryota</taxon>
        <taxon>Sar</taxon>
        <taxon>Alveolata</taxon>
        <taxon>Colpodellida</taxon>
        <taxon>Chromeraceae</taxon>
        <taxon>Chromera</taxon>
    </lineage>
</organism>
<name>A0A0G4IBB6_9ALVE</name>
<proteinExistence type="predicted"/>
<dbReference type="PhylomeDB" id="A0A0G4IBB6"/>
<dbReference type="AlphaFoldDB" id="A0A0G4IBB6"/>